<proteinExistence type="predicted"/>
<dbReference type="EMBL" id="JAAGSC010000044">
    <property type="protein sequence ID" value="NDY96848.1"/>
    <property type="molecule type" value="Genomic_DNA"/>
</dbReference>
<reference evidence="3 4" key="1">
    <citation type="submission" date="2020-02" db="EMBL/GenBank/DDBJ databases">
        <authorList>
            <person name="Zhang X.-Y."/>
        </authorList>
    </citation>
    <scope>NUCLEOTIDE SEQUENCE [LARGE SCALE GENOMIC DNA]</scope>
    <source>
        <strain evidence="3 4">C33</strain>
    </source>
</reference>
<dbReference type="Pfam" id="PF04023">
    <property type="entry name" value="FeoA"/>
    <property type="match status" value="1"/>
</dbReference>
<dbReference type="InterPro" id="IPR007167">
    <property type="entry name" value="Fe-transptr_FeoA-like"/>
</dbReference>
<name>A0A845V194_9GAMM</name>
<dbReference type="InterPro" id="IPR038157">
    <property type="entry name" value="FeoA_core_dom"/>
</dbReference>
<evidence type="ECO:0000313" key="3">
    <source>
        <dbReference type="EMBL" id="NDY96848.1"/>
    </source>
</evidence>
<comment type="caution">
    <text evidence="3">The sequence shown here is derived from an EMBL/GenBank/DDBJ whole genome shotgun (WGS) entry which is preliminary data.</text>
</comment>
<sequence length="85" mass="9196">MSPTIANDAPVPGDSLSRLPSGHVARVRALPNDDEPYLRLRAMGLCEGRKIEVIRHGSRMIVSLSGVRIGVDRRLAEAIEVEPGP</sequence>
<dbReference type="SUPFAM" id="SSF50037">
    <property type="entry name" value="C-terminal domain of transcriptional repressors"/>
    <property type="match status" value="1"/>
</dbReference>
<dbReference type="InterPro" id="IPR008988">
    <property type="entry name" value="Transcriptional_repressor_C"/>
</dbReference>
<dbReference type="Proteomes" id="UP000484885">
    <property type="component" value="Unassembled WGS sequence"/>
</dbReference>
<dbReference type="RefSeq" id="WP_164212235.1">
    <property type="nucleotide sequence ID" value="NZ_JAAGSC010000044.1"/>
</dbReference>
<evidence type="ECO:0000313" key="4">
    <source>
        <dbReference type="Proteomes" id="UP000484885"/>
    </source>
</evidence>
<evidence type="ECO:0000256" key="1">
    <source>
        <dbReference type="ARBA" id="ARBA00023004"/>
    </source>
</evidence>
<dbReference type="GO" id="GO:0046914">
    <property type="term" value="F:transition metal ion binding"/>
    <property type="evidence" value="ECO:0007669"/>
    <property type="project" value="InterPro"/>
</dbReference>
<gene>
    <name evidence="3" type="ORF">G3I74_14030</name>
</gene>
<organism evidence="3 4">
    <name type="scientific">Wenzhouxiangella limi</name>
    <dbReference type="NCBI Taxonomy" id="2707351"/>
    <lineage>
        <taxon>Bacteria</taxon>
        <taxon>Pseudomonadati</taxon>
        <taxon>Pseudomonadota</taxon>
        <taxon>Gammaproteobacteria</taxon>
        <taxon>Chromatiales</taxon>
        <taxon>Wenzhouxiangellaceae</taxon>
        <taxon>Wenzhouxiangella</taxon>
    </lineage>
</organism>
<keyword evidence="1" id="KW-0408">Iron</keyword>
<dbReference type="Gene3D" id="2.30.30.90">
    <property type="match status" value="1"/>
</dbReference>
<dbReference type="SMART" id="SM00899">
    <property type="entry name" value="FeoA"/>
    <property type="match status" value="1"/>
</dbReference>
<evidence type="ECO:0000259" key="2">
    <source>
        <dbReference type="SMART" id="SM00899"/>
    </source>
</evidence>
<keyword evidence="4" id="KW-1185">Reference proteome</keyword>
<dbReference type="AlphaFoldDB" id="A0A845V194"/>
<protein>
    <submittedName>
        <fullName evidence="3">Ferrous iron transport protein A</fullName>
    </submittedName>
</protein>
<feature type="domain" description="Ferrous iron transporter FeoA-like" evidence="2">
    <location>
        <begin position="14"/>
        <end position="83"/>
    </location>
</feature>
<accession>A0A845V194</accession>